<gene>
    <name evidence="1" type="ORF">SDC9_84877</name>
</gene>
<proteinExistence type="predicted"/>
<evidence type="ECO:0000313" key="1">
    <source>
        <dbReference type="EMBL" id="MPM38248.1"/>
    </source>
</evidence>
<reference evidence="1" key="1">
    <citation type="submission" date="2019-08" db="EMBL/GenBank/DDBJ databases">
        <authorList>
            <person name="Kucharzyk K."/>
            <person name="Murdoch R.W."/>
            <person name="Higgins S."/>
            <person name="Loffler F."/>
        </authorList>
    </citation>
    <scope>NUCLEOTIDE SEQUENCE</scope>
</reference>
<dbReference type="AlphaFoldDB" id="A0A644ZD51"/>
<name>A0A644ZD51_9ZZZZ</name>
<sequence length="186" mass="21332">MKLKWDRLSILLAFVMGLMVLAAFVFGHAYFLAPIKQGADRAAQLVAEQTSLLADYPPEATLLDEYRQTYEETWEFLPEGEKVHHELVILEQLAAEENVLVQQIVRAEEPEPIEGIDESYRKSTYEVEMTSTAAGNLQRLVERLEGLERIWNIHSFGFEKLGEESFSGTFTFELFYYVAESEDAQN</sequence>
<dbReference type="Gene3D" id="3.30.70.60">
    <property type="match status" value="1"/>
</dbReference>
<accession>A0A644ZD51</accession>
<evidence type="ECO:0008006" key="2">
    <source>
        <dbReference type="Google" id="ProtNLM"/>
    </source>
</evidence>
<dbReference type="EMBL" id="VSSQ01008221">
    <property type="protein sequence ID" value="MPM38248.1"/>
    <property type="molecule type" value="Genomic_DNA"/>
</dbReference>
<organism evidence="1">
    <name type="scientific">bioreactor metagenome</name>
    <dbReference type="NCBI Taxonomy" id="1076179"/>
    <lineage>
        <taxon>unclassified sequences</taxon>
        <taxon>metagenomes</taxon>
        <taxon>ecological metagenomes</taxon>
    </lineage>
</organism>
<protein>
    <recommendedName>
        <fullName evidence="2">Pilus assembly protein, PilO</fullName>
    </recommendedName>
</protein>
<comment type="caution">
    <text evidence="1">The sequence shown here is derived from an EMBL/GenBank/DDBJ whole genome shotgun (WGS) entry which is preliminary data.</text>
</comment>
<dbReference type="InterPro" id="IPR014717">
    <property type="entry name" value="Transl_elong_EF1B/ribsomal_bS6"/>
</dbReference>